<dbReference type="AlphaFoldDB" id="A0A8T0EJC8"/>
<proteinExistence type="predicted"/>
<comment type="caution">
    <text evidence="1">The sequence shown here is derived from an EMBL/GenBank/DDBJ whole genome shotgun (WGS) entry which is preliminary data.</text>
</comment>
<accession>A0A8T0EJC8</accession>
<protein>
    <submittedName>
        <fullName evidence="1">Uncharacterized protein</fullName>
    </submittedName>
</protein>
<keyword evidence="2" id="KW-1185">Reference proteome</keyword>
<reference evidence="1" key="2">
    <citation type="submission" date="2020-06" db="EMBL/GenBank/DDBJ databases">
        <authorList>
            <person name="Sheffer M."/>
        </authorList>
    </citation>
    <scope>NUCLEOTIDE SEQUENCE</scope>
</reference>
<sequence>MAFCLTSCLATYGPDAHYRKDKERHEKVILDSPKIHLDNPRIHLDSAKILVNKPKVIEEGHGNYEEEGLYIEKGHSVHSGHGAPILINGGYGGYGGYGGTKVLNLGGPLLVASSPIYHHDGPILVRRPVIVAKELAPTQDHLEKIHYDRLTLGKGYISGGHGIGLGYGHGPILSGISLGGKGGYGEKAVVYAEDMDSSMEDMDSSMEDMDSSVEDMVLISGGHGHISGGHGHIGGGHGHIEEIHGGGGYKKY</sequence>
<gene>
    <name evidence="1" type="ORF">HNY73_016624</name>
</gene>
<evidence type="ECO:0000313" key="1">
    <source>
        <dbReference type="EMBL" id="KAF8774022.1"/>
    </source>
</evidence>
<evidence type="ECO:0000313" key="2">
    <source>
        <dbReference type="Proteomes" id="UP000807504"/>
    </source>
</evidence>
<organism evidence="1 2">
    <name type="scientific">Argiope bruennichi</name>
    <name type="common">Wasp spider</name>
    <name type="synonym">Aranea bruennichi</name>
    <dbReference type="NCBI Taxonomy" id="94029"/>
    <lineage>
        <taxon>Eukaryota</taxon>
        <taxon>Metazoa</taxon>
        <taxon>Ecdysozoa</taxon>
        <taxon>Arthropoda</taxon>
        <taxon>Chelicerata</taxon>
        <taxon>Arachnida</taxon>
        <taxon>Araneae</taxon>
        <taxon>Araneomorphae</taxon>
        <taxon>Entelegynae</taxon>
        <taxon>Araneoidea</taxon>
        <taxon>Araneidae</taxon>
        <taxon>Argiope</taxon>
    </lineage>
</organism>
<name>A0A8T0EJC8_ARGBR</name>
<dbReference type="Proteomes" id="UP000807504">
    <property type="component" value="Unassembled WGS sequence"/>
</dbReference>
<dbReference type="EMBL" id="JABXBU010002227">
    <property type="protein sequence ID" value="KAF8774022.1"/>
    <property type="molecule type" value="Genomic_DNA"/>
</dbReference>
<reference evidence="1" key="1">
    <citation type="journal article" date="2020" name="bioRxiv">
        <title>Chromosome-level reference genome of the European wasp spider Argiope bruennichi: a resource for studies on range expansion and evolutionary adaptation.</title>
        <authorList>
            <person name="Sheffer M.M."/>
            <person name="Hoppe A."/>
            <person name="Krehenwinkel H."/>
            <person name="Uhl G."/>
            <person name="Kuss A.W."/>
            <person name="Jensen L."/>
            <person name="Jensen C."/>
            <person name="Gillespie R.G."/>
            <person name="Hoff K.J."/>
            <person name="Prost S."/>
        </authorList>
    </citation>
    <scope>NUCLEOTIDE SEQUENCE</scope>
</reference>